<feature type="signal peptide" evidence="1">
    <location>
        <begin position="1"/>
        <end position="32"/>
    </location>
</feature>
<evidence type="ECO:0000313" key="3">
    <source>
        <dbReference type="Proteomes" id="UP000183947"/>
    </source>
</evidence>
<evidence type="ECO:0000256" key="1">
    <source>
        <dbReference type="SAM" id="SignalP"/>
    </source>
</evidence>
<gene>
    <name evidence="2" type="ORF">SAMN02746009_00239</name>
</gene>
<dbReference type="SUPFAM" id="SSF49464">
    <property type="entry name" value="Carboxypeptidase regulatory domain-like"/>
    <property type="match status" value="1"/>
</dbReference>
<accession>A0A1M6PHC5</accession>
<name>A0A1M6PHC5_9BACT</name>
<sequence length="143" mass="14632">MLLPVRLRSAFGRFLFLAAVSSSLLSGEPATASGSNGSDASPASTKATAVRGRVLNEEGRPLVGATVVWKGSPYGVSTDAEGNYLLPLAAGRSVILFSYVGYADDEVTVRGGGTQNITLLPSEQAPAAPVLAGGARRAQRGIK</sequence>
<evidence type="ECO:0000313" key="2">
    <source>
        <dbReference type="EMBL" id="SHK07333.1"/>
    </source>
</evidence>
<dbReference type="InterPro" id="IPR008969">
    <property type="entry name" value="CarboxyPept-like_regulatory"/>
</dbReference>
<dbReference type="Gene3D" id="2.60.40.1120">
    <property type="entry name" value="Carboxypeptidase-like, regulatory domain"/>
    <property type="match status" value="1"/>
</dbReference>
<organism evidence="2 3">
    <name type="scientific">Hymenobacter psychrotolerans DSM 18569</name>
    <dbReference type="NCBI Taxonomy" id="1121959"/>
    <lineage>
        <taxon>Bacteria</taxon>
        <taxon>Pseudomonadati</taxon>
        <taxon>Bacteroidota</taxon>
        <taxon>Cytophagia</taxon>
        <taxon>Cytophagales</taxon>
        <taxon>Hymenobacteraceae</taxon>
        <taxon>Hymenobacter</taxon>
    </lineage>
</organism>
<dbReference type="STRING" id="1121959.SAMN02746009_00239"/>
<dbReference type="EMBL" id="FRAS01000001">
    <property type="protein sequence ID" value="SHK07333.1"/>
    <property type="molecule type" value="Genomic_DNA"/>
</dbReference>
<reference evidence="3" key="1">
    <citation type="submission" date="2016-11" db="EMBL/GenBank/DDBJ databases">
        <authorList>
            <person name="Varghese N."/>
            <person name="Submissions S."/>
        </authorList>
    </citation>
    <scope>NUCLEOTIDE SEQUENCE [LARGE SCALE GENOMIC DNA]</scope>
    <source>
        <strain evidence="3">DSM 18569</strain>
    </source>
</reference>
<proteinExistence type="predicted"/>
<protein>
    <submittedName>
        <fullName evidence="2">CarboxypepD_reg-like domain-containing protein</fullName>
    </submittedName>
</protein>
<keyword evidence="3" id="KW-1185">Reference proteome</keyword>
<dbReference type="Pfam" id="PF13715">
    <property type="entry name" value="CarbopepD_reg_2"/>
    <property type="match status" value="1"/>
</dbReference>
<dbReference type="AlphaFoldDB" id="A0A1M6PHC5"/>
<feature type="chain" id="PRO_5012748397" evidence="1">
    <location>
        <begin position="33"/>
        <end position="143"/>
    </location>
</feature>
<dbReference type="Proteomes" id="UP000183947">
    <property type="component" value="Unassembled WGS sequence"/>
</dbReference>
<keyword evidence="1" id="KW-0732">Signal</keyword>